<evidence type="ECO:0000313" key="11">
    <source>
        <dbReference type="Proteomes" id="UP001500403"/>
    </source>
</evidence>
<evidence type="ECO:0000256" key="7">
    <source>
        <dbReference type="RuleBase" id="RU363032"/>
    </source>
</evidence>
<gene>
    <name evidence="10" type="ORF">GCM10010446_41630</name>
</gene>
<reference evidence="11" key="1">
    <citation type="journal article" date="2019" name="Int. J. Syst. Evol. Microbiol.">
        <title>The Global Catalogue of Microorganisms (GCM) 10K type strain sequencing project: providing services to taxonomists for standard genome sequencing and annotation.</title>
        <authorList>
            <consortium name="The Broad Institute Genomics Platform"/>
            <consortium name="The Broad Institute Genome Sequencing Center for Infectious Disease"/>
            <person name="Wu L."/>
            <person name="Ma J."/>
        </authorList>
    </citation>
    <scope>NUCLEOTIDE SEQUENCE [LARGE SCALE GENOMIC DNA]</scope>
    <source>
        <strain evidence="11">JCM 9088</strain>
    </source>
</reference>
<evidence type="ECO:0000256" key="4">
    <source>
        <dbReference type="ARBA" id="ARBA00022692"/>
    </source>
</evidence>
<dbReference type="InterPro" id="IPR035906">
    <property type="entry name" value="MetI-like_sf"/>
</dbReference>
<keyword evidence="11" id="KW-1185">Reference proteome</keyword>
<proteinExistence type="inferred from homology"/>
<organism evidence="10 11">
    <name type="scientific">Streptomyces enissocaesilis</name>
    <dbReference type="NCBI Taxonomy" id="332589"/>
    <lineage>
        <taxon>Bacteria</taxon>
        <taxon>Bacillati</taxon>
        <taxon>Actinomycetota</taxon>
        <taxon>Actinomycetes</taxon>
        <taxon>Kitasatosporales</taxon>
        <taxon>Streptomycetaceae</taxon>
        <taxon>Streptomyces</taxon>
        <taxon>Streptomyces rochei group</taxon>
    </lineage>
</organism>
<dbReference type="EMBL" id="BAAAUD010000041">
    <property type="protein sequence ID" value="GAA2952115.1"/>
    <property type="molecule type" value="Genomic_DNA"/>
</dbReference>
<feature type="transmembrane region" description="Helical" evidence="7">
    <location>
        <begin position="203"/>
        <end position="229"/>
    </location>
</feature>
<evidence type="ECO:0000256" key="6">
    <source>
        <dbReference type="ARBA" id="ARBA00023136"/>
    </source>
</evidence>
<dbReference type="InterPro" id="IPR000515">
    <property type="entry name" value="MetI-like"/>
</dbReference>
<comment type="similarity">
    <text evidence="7">Belongs to the binding-protein-dependent transport system permease family.</text>
</comment>
<protein>
    <submittedName>
        <fullName evidence="10">Sugar ABC transporter permease</fullName>
    </submittedName>
</protein>
<dbReference type="PANTHER" id="PTHR43227:SF8">
    <property type="entry name" value="DIACETYLCHITOBIOSE UPTAKE SYSTEM PERMEASE PROTEIN DASB"/>
    <property type="match status" value="1"/>
</dbReference>
<keyword evidence="6 7" id="KW-0472">Membrane</keyword>
<dbReference type="InterPro" id="IPR050809">
    <property type="entry name" value="UgpAE/MalFG_permease"/>
</dbReference>
<feature type="transmembrane region" description="Helical" evidence="7">
    <location>
        <begin position="250"/>
        <end position="275"/>
    </location>
</feature>
<feature type="region of interest" description="Disordered" evidence="8">
    <location>
        <begin position="1"/>
        <end position="44"/>
    </location>
</feature>
<accession>A0ABP6JY36</accession>
<dbReference type="Pfam" id="PF00528">
    <property type="entry name" value="BPD_transp_1"/>
    <property type="match status" value="1"/>
</dbReference>
<keyword evidence="5 7" id="KW-1133">Transmembrane helix</keyword>
<evidence type="ECO:0000256" key="8">
    <source>
        <dbReference type="SAM" id="MobiDB-lite"/>
    </source>
</evidence>
<keyword evidence="2 7" id="KW-0813">Transport</keyword>
<evidence type="ECO:0000313" key="10">
    <source>
        <dbReference type="EMBL" id="GAA2952115.1"/>
    </source>
</evidence>
<dbReference type="CDD" id="cd06261">
    <property type="entry name" value="TM_PBP2"/>
    <property type="match status" value="1"/>
</dbReference>
<evidence type="ECO:0000256" key="3">
    <source>
        <dbReference type="ARBA" id="ARBA00022475"/>
    </source>
</evidence>
<dbReference type="PANTHER" id="PTHR43227">
    <property type="entry name" value="BLL4140 PROTEIN"/>
    <property type="match status" value="1"/>
</dbReference>
<evidence type="ECO:0000256" key="5">
    <source>
        <dbReference type="ARBA" id="ARBA00022989"/>
    </source>
</evidence>
<feature type="transmembrane region" description="Helical" evidence="7">
    <location>
        <begin position="119"/>
        <end position="140"/>
    </location>
</feature>
<dbReference type="PROSITE" id="PS50928">
    <property type="entry name" value="ABC_TM1"/>
    <property type="match status" value="1"/>
</dbReference>
<name>A0ABP6JY36_9ACTN</name>
<comment type="caution">
    <text evidence="10">The sequence shown here is derived from an EMBL/GenBank/DDBJ whole genome shotgun (WGS) entry which is preliminary data.</text>
</comment>
<comment type="subcellular location">
    <subcellularLocation>
        <location evidence="1 7">Cell membrane</location>
        <topology evidence="1 7">Multi-pass membrane protein</topology>
    </subcellularLocation>
</comment>
<evidence type="ECO:0000256" key="2">
    <source>
        <dbReference type="ARBA" id="ARBA00022448"/>
    </source>
</evidence>
<dbReference type="Proteomes" id="UP001500403">
    <property type="component" value="Unassembled WGS sequence"/>
</dbReference>
<dbReference type="RefSeq" id="WP_344497035.1">
    <property type="nucleotide sequence ID" value="NZ_BAAAUD010000041.1"/>
</dbReference>
<feature type="transmembrane region" description="Helical" evidence="7">
    <location>
        <begin position="308"/>
        <end position="332"/>
    </location>
</feature>
<dbReference type="Gene3D" id="1.10.3720.10">
    <property type="entry name" value="MetI-like"/>
    <property type="match status" value="1"/>
</dbReference>
<evidence type="ECO:0000259" key="9">
    <source>
        <dbReference type="PROSITE" id="PS50928"/>
    </source>
</evidence>
<feature type="domain" description="ABC transmembrane type-1" evidence="9">
    <location>
        <begin position="115"/>
        <end position="331"/>
    </location>
</feature>
<evidence type="ECO:0000256" key="1">
    <source>
        <dbReference type="ARBA" id="ARBA00004651"/>
    </source>
</evidence>
<keyword evidence="3" id="KW-1003">Cell membrane</keyword>
<feature type="transmembrane region" description="Helical" evidence="7">
    <location>
        <begin position="149"/>
        <end position="174"/>
    </location>
</feature>
<dbReference type="SUPFAM" id="SSF161098">
    <property type="entry name" value="MetI-like"/>
    <property type="match status" value="1"/>
</dbReference>
<sequence length="342" mass="37610">MTVHSQGVAASALEDAPGKAAGKSQTPPPASGSRKVPQPPRGRGRRSLPAGLIPYLLLAPAVVCGAVLLLYPLVRNLILSFQEVGRRELITRETVWTGFSNYTDLLTDSDFWTVAGRSLLFTAANVVLIMGIGSLIGILLNRLGKKMRLVLSVALVTAWAMPIVASVTVFRWLFDEQFGIANWIMRTLGVSGYEQHNWFETGMATLTIVTVLVVWGSIPFVALNMYAGLTTIGNELYEAARMDGATGWQTFWAVVFPSLKPFFLITTFLEIIWVFKAFTQVYAMNSGGPDRESETLPVFAYIEGQGQFHYGLAAAISVLTIVMLAAIMSFYFRLILKQEEEQ</sequence>
<feature type="transmembrane region" description="Helical" evidence="7">
    <location>
        <begin position="52"/>
        <end position="74"/>
    </location>
</feature>
<keyword evidence="4 7" id="KW-0812">Transmembrane</keyword>